<dbReference type="InterPro" id="IPR009718">
    <property type="entry name" value="Rex_DNA-bd_C_dom"/>
</dbReference>
<dbReference type="PANTHER" id="PTHR35786">
    <property type="entry name" value="REDOX-SENSING TRANSCRIPTIONAL REPRESSOR REX"/>
    <property type="match status" value="1"/>
</dbReference>
<dbReference type="GO" id="GO:0003677">
    <property type="term" value="F:DNA binding"/>
    <property type="evidence" value="ECO:0007669"/>
    <property type="project" value="UniProtKB-UniRule"/>
</dbReference>
<organism evidence="9 10">
    <name type="scientific">Candidatus Avoscillospira avistercoris</name>
    <dbReference type="NCBI Taxonomy" id="2840707"/>
    <lineage>
        <taxon>Bacteria</taxon>
        <taxon>Bacillati</taxon>
        <taxon>Bacillota</taxon>
        <taxon>Clostridia</taxon>
        <taxon>Eubacteriales</taxon>
        <taxon>Oscillospiraceae</taxon>
        <taxon>Oscillospiraceae incertae sedis</taxon>
        <taxon>Candidatus Avoscillospira</taxon>
    </lineage>
</organism>
<evidence type="ECO:0000313" key="9">
    <source>
        <dbReference type="EMBL" id="HIS63770.1"/>
    </source>
</evidence>
<dbReference type="InterPro" id="IPR022876">
    <property type="entry name" value="Tscrpt_rep_Rex"/>
</dbReference>
<comment type="subunit">
    <text evidence="7">Homodimer.</text>
</comment>
<dbReference type="Pfam" id="PF02629">
    <property type="entry name" value="CoA_binding"/>
    <property type="match status" value="1"/>
</dbReference>
<reference evidence="9" key="2">
    <citation type="journal article" date="2021" name="PeerJ">
        <title>Extensive microbial diversity within the chicken gut microbiome revealed by metagenomics and culture.</title>
        <authorList>
            <person name="Gilroy R."/>
            <person name="Ravi A."/>
            <person name="Getino M."/>
            <person name="Pursley I."/>
            <person name="Horton D.L."/>
            <person name="Alikhan N.F."/>
            <person name="Baker D."/>
            <person name="Gharbi K."/>
            <person name="Hall N."/>
            <person name="Watson M."/>
            <person name="Adriaenssens E.M."/>
            <person name="Foster-Nyarko E."/>
            <person name="Jarju S."/>
            <person name="Secka A."/>
            <person name="Antonio M."/>
            <person name="Oren A."/>
            <person name="Chaudhuri R.R."/>
            <person name="La Ragione R."/>
            <person name="Hildebrand F."/>
            <person name="Pallen M.J."/>
        </authorList>
    </citation>
    <scope>NUCLEOTIDE SEQUENCE</scope>
    <source>
        <strain evidence="9">ChiBcec16-1751</strain>
    </source>
</reference>
<evidence type="ECO:0000256" key="7">
    <source>
        <dbReference type="HAMAP-Rule" id="MF_01131"/>
    </source>
</evidence>
<dbReference type="AlphaFoldDB" id="A0A9D1F7D2"/>
<dbReference type="HAMAP" id="MF_01131">
    <property type="entry name" value="Rex"/>
    <property type="match status" value="1"/>
</dbReference>
<dbReference type="PANTHER" id="PTHR35786:SF1">
    <property type="entry name" value="REDOX-SENSING TRANSCRIPTIONAL REPRESSOR REX 1"/>
    <property type="match status" value="1"/>
</dbReference>
<dbReference type="NCBIfam" id="NF003995">
    <property type="entry name" value="PRK05472.2-4"/>
    <property type="match status" value="1"/>
</dbReference>
<comment type="similarity">
    <text evidence="7">Belongs to the transcriptional regulatory Rex family.</text>
</comment>
<dbReference type="GO" id="GO:0005737">
    <property type="term" value="C:cytoplasm"/>
    <property type="evidence" value="ECO:0007669"/>
    <property type="project" value="UniProtKB-SubCell"/>
</dbReference>
<dbReference type="EMBL" id="DVJJ01000006">
    <property type="protein sequence ID" value="HIS63770.1"/>
    <property type="molecule type" value="Genomic_DNA"/>
</dbReference>
<dbReference type="SMART" id="SM00881">
    <property type="entry name" value="CoA_binding"/>
    <property type="match status" value="1"/>
</dbReference>
<evidence type="ECO:0000256" key="5">
    <source>
        <dbReference type="ARBA" id="ARBA00023125"/>
    </source>
</evidence>
<comment type="function">
    <text evidence="7">Modulates transcription in response to changes in cellular NADH/NAD(+) redox state.</text>
</comment>
<keyword evidence="5 7" id="KW-0238">DNA-binding</keyword>
<dbReference type="GO" id="GO:0003700">
    <property type="term" value="F:DNA-binding transcription factor activity"/>
    <property type="evidence" value="ECO:0007669"/>
    <property type="project" value="UniProtKB-UniRule"/>
</dbReference>
<evidence type="ECO:0000259" key="8">
    <source>
        <dbReference type="SMART" id="SM00881"/>
    </source>
</evidence>
<evidence type="ECO:0000313" key="10">
    <source>
        <dbReference type="Proteomes" id="UP000886741"/>
    </source>
</evidence>
<proteinExistence type="inferred from homology"/>
<evidence type="ECO:0000256" key="6">
    <source>
        <dbReference type="ARBA" id="ARBA00023163"/>
    </source>
</evidence>
<dbReference type="GO" id="GO:0051775">
    <property type="term" value="P:response to redox state"/>
    <property type="evidence" value="ECO:0007669"/>
    <property type="project" value="InterPro"/>
</dbReference>
<dbReference type="SUPFAM" id="SSF46785">
    <property type="entry name" value="Winged helix' DNA-binding domain"/>
    <property type="match status" value="1"/>
</dbReference>
<dbReference type="InterPro" id="IPR036388">
    <property type="entry name" value="WH-like_DNA-bd_sf"/>
</dbReference>
<dbReference type="Pfam" id="PF06971">
    <property type="entry name" value="Put_DNA-bind_N"/>
    <property type="match status" value="1"/>
</dbReference>
<feature type="DNA-binding region" description="H-T-H motif" evidence="7">
    <location>
        <begin position="16"/>
        <end position="55"/>
    </location>
</feature>
<comment type="subcellular location">
    <subcellularLocation>
        <location evidence="7">Cytoplasm</location>
    </subcellularLocation>
</comment>
<dbReference type="NCBIfam" id="NF003996">
    <property type="entry name" value="PRK05472.2-5"/>
    <property type="match status" value="1"/>
</dbReference>
<accession>A0A9D1F7D2</accession>
<sequence length="214" mass="22922">MARKEISKAMLKRLPVYLSYLKSLPDSGHTHISATALASALSMGEVQVRKDLATVSSGGRPKVGYLRESLVADLEEFLGYGNSNNAVIIGAGKLGMALMGYSGFAEYGLNIVAAFDTNPALVGQESSGKAILALEQLPKFCQEQNIKIGVITVPAERAQEVCDRLIEAGIAAIWNFAPTHLDVPEDILVQNENMAASLALLSKHLKEHMGKQGK</sequence>
<dbReference type="GO" id="GO:0045892">
    <property type="term" value="P:negative regulation of DNA-templated transcription"/>
    <property type="evidence" value="ECO:0007669"/>
    <property type="project" value="InterPro"/>
</dbReference>
<comment type="caution">
    <text evidence="9">The sequence shown here is derived from an EMBL/GenBank/DDBJ whole genome shotgun (WGS) entry which is preliminary data.</text>
</comment>
<keyword evidence="3 7" id="KW-0805">Transcription regulation</keyword>
<evidence type="ECO:0000256" key="2">
    <source>
        <dbReference type="ARBA" id="ARBA00022491"/>
    </source>
</evidence>
<keyword evidence="6 7" id="KW-0804">Transcription</keyword>
<feature type="binding site" evidence="7">
    <location>
        <begin position="90"/>
        <end position="95"/>
    </location>
    <ligand>
        <name>NAD(+)</name>
        <dbReference type="ChEBI" id="CHEBI:57540"/>
    </ligand>
</feature>
<dbReference type="Gene3D" id="3.40.50.720">
    <property type="entry name" value="NAD(P)-binding Rossmann-like Domain"/>
    <property type="match status" value="1"/>
</dbReference>
<dbReference type="SUPFAM" id="SSF51735">
    <property type="entry name" value="NAD(P)-binding Rossmann-fold domains"/>
    <property type="match status" value="1"/>
</dbReference>
<evidence type="ECO:0000256" key="3">
    <source>
        <dbReference type="ARBA" id="ARBA00023015"/>
    </source>
</evidence>
<name>A0A9D1F7D2_9FIRM</name>
<evidence type="ECO:0000256" key="4">
    <source>
        <dbReference type="ARBA" id="ARBA00023027"/>
    </source>
</evidence>
<feature type="domain" description="CoA-binding" evidence="8">
    <location>
        <begin position="80"/>
        <end position="180"/>
    </location>
</feature>
<gene>
    <name evidence="7" type="primary">rex</name>
    <name evidence="9" type="ORF">IAA83_00180</name>
</gene>
<evidence type="ECO:0000256" key="1">
    <source>
        <dbReference type="ARBA" id="ARBA00022490"/>
    </source>
</evidence>
<protein>
    <recommendedName>
        <fullName evidence="7">Redox-sensing transcriptional repressor Rex</fullName>
    </recommendedName>
</protein>
<dbReference type="InterPro" id="IPR036390">
    <property type="entry name" value="WH_DNA-bd_sf"/>
</dbReference>
<reference evidence="9" key="1">
    <citation type="submission" date="2020-10" db="EMBL/GenBank/DDBJ databases">
        <authorList>
            <person name="Gilroy R."/>
        </authorList>
    </citation>
    <scope>NUCLEOTIDE SEQUENCE</scope>
    <source>
        <strain evidence="9">ChiBcec16-1751</strain>
    </source>
</reference>
<dbReference type="Gene3D" id="1.10.10.10">
    <property type="entry name" value="Winged helix-like DNA-binding domain superfamily/Winged helix DNA-binding domain"/>
    <property type="match status" value="1"/>
</dbReference>
<keyword evidence="1 7" id="KW-0963">Cytoplasm</keyword>
<keyword evidence="4 7" id="KW-0520">NAD</keyword>
<dbReference type="InterPro" id="IPR003781">
    <property type="entry name" value="CoA-bd"/>
</dbReference>
<dbReference type="InterPro" id="IPR036291">
    <property type="entry name" value="NAD(P)-bd_dom_sf"/>
</dbReference>
<dbReference type="Proteomes" id="UP000886741">
    <property type="component" value="Unassembled WGS sequence"/>
</dbReference>
<dbReference type="NCBIfam" id="NF003994">
    <property type="entry name" value="PRK05472.2-3"/>
    <property type="match status" value="1"/>
</dbReference>
<keyword evidence="2 7" id="KW-0678">Repressor</keyword>